<evidence type="ECO:0000256" key="4">
    <source>
        <dbReference type="ARBA" id="ARBA00022824"/>
    </source>
</evidence>
<name>A0A2N1J6W9_9BASI</name>
<dbReference type="GO" id="GO:0005787">
    <property type="term" value="C:signal peptidase complex"/>
    <property type="evidence" value="ECO:0007669"/>
    <property type="project" value="InterPro"/>
</dbReference>
<organism evidence="9 10">
    <name type="scientific">Malassezia vespertilionis</name>
    <dbReference type="NCBI Taxonomy" id="2020962"/>
    <lineage>
        <taxon>Eukaryota</taxon>
        <taxon>Fungi</taxon>
        <taxon>Dikarya</taxon>
        <taxon>Basidiomycota</taxon>
        <taxon>Ustilaginomycotina</taxon>
        <taxon>Malasseziomycetes</taxon>
        <taxon>Malasseziales</taxon>
        <taxon>Malasseziaceae</taxon>
        <taxon>Malassezia</taxon>
    </lineage>
</organism>
<feature type="region of interest" description="Disordered" evidence="8">
    <location>
        <begin position="111"/>
        <end position="131"/>
    </location>
</feature>
<evidence type="ECO:0000256" key="1">
    <source>
        <dbReference type="ARBA" id="ARBA00004648"/>
    </source>
</evidence>
<evidence type="ECO:0000256" key="5">
    <source>
        <dbReference type="ARBA" id="ARBA00022968"/>
    </source>
</evidence>
<reference evidence="9 10" key="1">
    <citation type="submission" date="2017-10" db="EMBL/GenBank/DDBJ databases">
        <title>A novel species of cold-tolerant Malassezia isolated from bats.</title>
        <authorList>
            <person name="Lorch J.M."/>
            <person name="Palmer J.M."/>
            <person name="Vanderwolf K.J."/>
            <person name="Schmidt K.Z."/>
            <person name="Verant M.L."/>
            <person name="Weller T.J."/>
            <person name="Blehert D.S."/>
        </authorList>
    </citation>
    <scope>NUCLEOTIDE SEQUENCE [LARGE SCALE GENOMIC DNA]</scope>
    <source>
        <strain evidence="9 10">NWHC:44797-103</strain>
    </source>
</reference>
<keyword evidence="6" id="KW-1133">Transmembrane helix</keyword>
<sequence length="373" mass="42025">MSAFRATRALLQKTPESSHTYHYTEGKTPFWRWFRQMFSLNPEISSGLPAVRLNRNPPPGMGPIKPAIVPSNASDIAQNMYYWRDFRRNYPQPEVVTQVYLTKLLLASPNEDGTMSLPNPDSGKQGTTELAVPSDLDAPTAFTEVLEQVQADPKYVYSAKHLPPRFPSTAPQHILKIQKDAIPHPKGAYFPVVAQRFNLLLSYLLPCVSIACVFISLTCVSFAPPTADVQIKDIELVYGKARFHADARNQDFVETKMDIDMDLSSLFRWNTKQVLLSMAGAYSSQNRVRGTLISPQPENEVAFWDKIVRADDKHHLKLRGVRNSNITVVDFVLRWNVMPYVGFSSAGETIVQSSVPLPLVPEPSAQNLKYLRY</sequence>
<keyword evidence="10" id="KW-1185">Reference proteome</keyword>
<dbReference type="CDD" id="cd22849">
    <property type="entry name" value="NuzM"/>
    <property type="match status" value="1"/>
</dbReference>
<comment type="subcellular location">
    <subcellularLocation>
        <location evidence="1">Endoplasmic reticulum membrane</location>
        <topology evidence="1">Single-pass type II membrane protein</topology>
    </subcellularLocation>
</comment>
<evidence type="ECO:0000256" key="8">
    <source>
        <dbReference type="SAM" id="MobiDB-lite"/>
    </source>
</evidence>
<protein>
    <submittedName>
        <fullName evidence="9">Uncharacterized protein</fullName>
    </submittedName>
</protein>
<evidence type="ECO:0000313" key="10">
    <source>
        <dbReference type="Proteomes" id="UP000232875"/>
    </source>
</evidence>
<accession>A0A2N1J6W9</accession>
<dbReference type="EMBL" id="KZ454997">
    <property type="protein sequence ID" value="PKI82301.1"/>
    <property type="molecule type" value="Genomic_DNA"/>
</dbReference>
<comment type="similarity">
    <text evidence="2">Belongs to the SPCS3 family.</text>
</comment>
<keyword evidence="7" id="KW-0472">Membrane</keyword>
<gene>
    <name evidence="9" type="ORF">MVES_003773</name>
</gene>
<dbReference type="Pfam" id="PF04573">
    <property type="entry name" value="SPC22"/>
    <property type="match status" value="1"/>
</dbReference>
<keyword evidence="4" id="KW-0256">Endoplasmic reticulum</keyword>
<proteinExistence type="inferred from homology"/>
<dbReference type="PANTHER" id="PTHR37325:SF1">
    <property type="entry name" value="OXIDOREDUCTASE 21 KDA SUBUNIT, PUTATIVE (AFU_ORTHOLOGUE AFUA_4G05910)-RELATED"/>
    <property type="match status" value="1"/>
</dbReference>
<dbReference type="GO" id="GO:0006465">
    <property type="term" value="P:signal peptide processing"/>
    <property type="evidence" value="ECO:0007669"/>
    <property type="project" value="InterPro"/>
</dbReference>
<evidence type="ECO:0000256" key="6">
    <source>
        <dbReference type="ARBA" id="ARBA00022989"/>
    </source>
</evidence>
<evidence type="ECO:0000256" key="3">
    <source>
        <dbReference type="ARBA" id="ARBA00022692"/>
    </source>
</evidence>
<dbReference type="InterPro" id="IPR007653">
    <property type="entry name" value="SPC3"/>
</dbReference>
<feature type="compositionally biased region" description="Polar residues" evidence="8">
    <location>
        <begin position="111"/>
        <end position="128"/>
    </location>
</feature>
<dbReference type="OrthoDB" id="10261524at2759"/>
<dbReference type="InterPro" id="IPR016813">
    <property type="entry name" value="NADH_Ub_cplx-1_21kDa"/>
</dbReference>
<dbReference type="Proteomes" id="UP000232875">
    <property type="component" value="Unassembled WGS sequence"/>
</dbReference>
<dbReference type="STRING" id="2020962.A0A2N1J6W9"/>
<evidence type="ECO:0000256" key="2">
    <source>
        <dbReference type="ARBA" id="ARBA00009289"/>
    </source>
</evidence>
<keyword evidence="3" id="KW-0812">Transmembrane</keyword>
<dbReference type="AlphaFoldDB" id="A0A2N1J6W9"/>
<keyword evidence="5" id="KW-0735">Signal-anchor</keyword>
<dbReference type="PANTHER" id="PTHR37325">
    <property type="entry name" value="OXIDOREDUCTASE 21 KDA SUBUNIT, PUTATIVE (AFU_ORTHOLOGUE AFUA_4G05910)-RELATED"/>
    <property type="match status" value="1"/>
</dbReference>
<evidence type="ECO:0000313" key="9">
    <source>
        <dbReference type="EMBL" id="PKI82301.1"/>
    </source>
</evidence>
<evidence type="ECO:0000256" key="7">
    <source>
        <dbReference type="ARBA" id="ARBA00023136"/>
    </source>
</evidence>